<organism evidence="1">
    <name type="scientific">hydrothermal vent metagenome</name>
    <dbReference type="NCBI Taxonomy" id="652676"/>
    <lineage>
        <taxon>unclassified sequences</taxon>
        <taxon>metagenomes</taxon>
        <taxon>ecological metagenomes</taxon>
    </lineage>
</organism>
<name>A0A3B0UIF6_9ZZZZ</name>
<gene>
    <name evidence="1" type="ORF">MNBD_BACTEROID05-724</name>
</gene>
<proteinExistence type="predicted"/>
<feature type="non-terminal residue" evidence="1">
    <location>
        <position position="156"/>
    </location>
</feature>
<sequence length="156" mass="17516">MPNKLLPAFILSILLMTSSSVHAMLLGDTIGLSHRFPSSDDFIEGYLVEVQAGNSDVTTFGSIYTANPEDDQILYDFFRPFTFSSDPFNGNVVEFIDDSLVDVTVDTNLLGWDDSFMSMEDDRIAFNWRNLSVDQNSYFYASLAFASPDEWESSNS</sequence>
<accession>A0A3B0UIF6</accession>
<reference evidence="1" key="1">
    <citation type="submission" date="2018-06" db="EMBL/GenBank/DDBJ databases">
        <authorList>
            <person name="Zhirakovskaya E."/>
        </authorList>
    </citation>
    <scope>NUCLEOTIDE SEQUENCE</scope>
</reference>
<dbReference type="AlphaFoldDB" id="A0A3B0UIF6"/>
<evidence type="ECO:0000313" key="1">
    <source>
        <dbReference type="EMBL" id="VAW19316.1"/>
    </source>
</evidence>
<protein>
    <submittedName>
        <fullName evidence="1">Uncharacterized protein</fullName>
    </submittedName>
</protein>
<dbReference type="EMBL" id="UOEN01000463">
    <property type="protein sequence ID" value="VAW19316.1"/>
    <property type="molecule type" value="Genomic_DNA"/>
</dbReference>